<dbReference type="PANTHER" id="PTHR15592">
    <property type="entry name" value="MATRIN 3/NUCLEAR PROTEIN 220-RELATED"/>
    <property type="match status" value="1"/>
</dbReference>
<name>A0A1I8FTA9_9PLAT</name>
<evidence type="ECO:0000256" key="1">
    <source>
        <dbReference type="ARBA" id="ARBA00022737"/>
    </source>
</evidence>
<dbReference type="Gene3D" id="3.30.70.330">
    <property type="match status" value="1"/>
</dbReference>
<dbReference type="Proteomes" id="UP000095280">
    <property type="component" value="Unplaced"/>
</dbReference>
<reference evidence="5" key="1">
    <citation type="submission" date="2016-11" db="UniProtKB">
        <authorList>
            <consortium name="WormBaseParasite"/>
        </authorList>
    </citation>
    <scope>IDENTIFICATION</scope>
</reference>
<sequence>MIVENAKSESLTISGRRIKVNYSTSQHIVHRNEGMSTTVENKVLLFTVYKQDYPITVDVAASDLLTTWHALRIAIFRKFHLHALVEFSRVEDAIRAKRNLNGADIYSGCCTIKVDYSVSQSVITVTRNDRNQTKATCNLSSHQCKPRCSISRLISATEGCQQFSVLDSFHHPHANSRSFWATPPTLPVLLDQF</sequence>
<dbReference type="Pfam" id="PF11835">
    <property type="entry name" value="RRM_8"/>
    <property type="match status" value="1"/>
</dbReference>
<keyword evidence="2" id="KW-0694">RNA-binding</keyword>
<keyword evidence="4" id="KW-1185">Reference proteome</keyword>
<dbReference type="InterPro" id="IPR035979">
    <property type="entry name" value="RBD_domain_sf"/>
</dbReference>
<evidence type="ECO:0000256" key="2">
    <source>
        <dbReference type="ARBA" id="ARBA00022884"/>
    </source>
</evidence>
<dbReference type="WBParaSite" id="maker-unitig_65-snap-gene-0.4-mRNA-1">
    <property type="protein sequence ID" value="maker-unitig_65-snap-gene-0.4-mRNA-1"/>
    <property type="gene ID" value="maker-unitig_65-snap-gene-0.4"/>
</dbReference>
<evidence type="ECO:0000313" key="4">
    <source>
        <dbReference type="Proteomes" id="UP000095280"/>
    </source>
</evidence>
<dbReference type="InterPro" id="IPR012677">
    <property type="entry name" value="Nucleotide-bd_a/b_plait_sf"/>
</dbReference>
<proteinExistence type="predicted"/>
<evidence type="ECO:0000313" key="5">
    <source>
        <dbReference type="WBParaSite" id="maker-unitig_65-snap-gene-0.4-mRNA-1"/>
    </source>
</evidence>
<accession>A0A1I8FTA9</accession>
<dbReference type="GO" id="GO:0003723">
    <property type="term" value="F:RNA binding"/>
    <property type="evidence" value="ECO:0007669"/>
    <property type="project" value="UniProtKB-KW"/>
</dbReference>
<organism evidence="4 5">
    <name type="scientific">Macrostomum lignano</name>
    <dbReference type="NCBI Taxonomy" id="282301"/>
    <lineage>
        <taxon>Eukaryota</taxon>
        <taxon>Metazoa</taxon>
        <taxon>Spiralia</taxon>
        <taxon>Lophotrochozoa</taxon>
        <taxon>Platyhelminthes</taxon>
        <taxon>Rhabditophora</taxon>
        <taxon>Macrostomorpha</taxon>
        <taxon>Macrostomida</taxon>
        <taxon>Macrostomidae</taxon>
        <taxon>Macrostomum</taxon>
    </lineage>
</organism>
<dbReference type="InterPro" id="IPR021790">
    <property type="entry name" value="PTBP1-like_RRM2"/>
</dbReference>
<keyword evidence="1" id="KW-0677">Repeat</keyword>
<feature type="domain" description="PTBP1-like RNA recognition motif 2" evidence="3">
    <location>
        <begin position="41"/>
        <end position="117"/>
    </location>
</feature>
<dbReference type="AlphaFoldDB" id="A0A1I8FTA9"/>
<evidence type="ECO:0000259" key="3">
    <source>
        <dbReference type="Pfam" id="PF11835"/>
    </source>
</evidence>
<protein>
    <submittedName>
        <fullName evidence="5">RRM_8 domain-containing protein</fullName>
    </submittedName>
</protein>
<dbReference type="SUPFAM" id="SSF54928">
    <property type="entry name" value="RNA-binding domain, RBD"/>
    <property type="match status" value="1"/>
</dbReference>